<dbReference type="PANTHER" id="PTHR36978">
    <property type="entry name" value="P-LOOP CONTAINING NUCLEOTIDE TRIPHOSPHATE HYDROLASE"/>
    <property type="match status" value="1"/>
</dbReference>
<gene>
    <name evidence="2" type="ORF">SLS60_007653</name>
</gene>
<sequence>MGRRIVYANRRIEEGEEIFATYIPLLHGHEARQRRLDQYGFKCTCDACALETEARQTSDQRRQDLQKAFAAFESQLTLSVPQSVVGKRKARKNADASTQLVQQLEEEGLADYYVKAYHIAAIAHARIEDWKPATLWANKGFETSLLADPNARSAGARELQALTNHLIIKWNDQLRRNTSSARFDMSDTLADVKDVDGRRKTPGTRLIDRDQRVRTKPMRVLVLGMCRTGTSSIRLALQKLGYKTHHMDAVIEEDPTQLPYWQEAVEVTFFPDQERQVHLRGQPPYGRAEFDKLLANYDAVTDFPCALYAEQLVKAYPDAKVVLTNRDYDSWARSMEDAIWWVFGSRLSYFCAATNLAPWPLGDFIRFNHAYFKAHSNSQYRNSPEAKAAFDKHYASVRSIVPRENLLEFGPQFEWEPLCEFLGKEVPNEPYPWANDGQAMKKRVRGLWALLAVYAGGSIGAPVAMAWAAWRWRDTISGFLGSILRRN</sequence>
<proteinExistence type="predicted"/>
<accession>A0ABR3R6M9</accession>
<comment type="caution">
    <text evidence="2">The sequence shown here is derived from an EMBL/GenBank/DDBJ whole genome shotgun (WGS) entry which is preliminary data.</text>
</comment>
<dbReference type="SUPFAM" id="SSF82199">
    <property type="entry name" value="SET domain"/>
    <property type="match status" value="1"/>
</dbReference>
<dbReference type="InterPro" id="IPR046341">
    <property type="entry name" value="SET_dom_sf"/>
</dbReference>
<feature type="transmembrane region" description="Helical" evidence="1">
    <location>
        <begin position="447"/>
        <end position="470"/>
    </location>
</feature>
<dbReference type="InterPro" id="IPR027417">
    <property type="entry name" value="P-loop_NTPase"/>
</dbReference>
<keyword evidence="1" id="KW-0812">Transmembrane</keyword>
<keyword evidence="1" id="KW-0472">Membrane</keyword>
<dbReference type="Proteomes" id="UP001521785">
    <property type="component" value="Unassembled WGS sequence"/>
</dbReference>
<dbReference type="SUPFAM" id="SSF52540">
    <property type="entry name" value="P-loop containing nucleoside triphosphate hydrolases"/>
    <property type="match status" value="1"/>
</dbReference>
<evidence type="ECO:0000313" key="3">
    <source>
        <dbReference type="Proteomes" id="UP001521785"/>
    </source>
</evidence>
<evidence type="ECO:0008006" key="4">
    <source>
        <dbReference type="Google" id="ProtNLM"/>
    </source>
</evidence>
<dbReference type="InterPro" id="IPR040632">
    <property type="entry name" value="Sulfotransfer_4"/>
</dbReference>
<dbReference type="Pfam" id="PF17784">
    <property type="entry name" value="Sulfotransfer_4"/>
    <property type="match status" value="1"/>
</dbReference>
<organism evidence="2 3">
    <name type="scientific">Paraconiothyrium brasiliense</name>
    <dbReference type="NCBI Taxonomy" id="300254"/>
    <lineage>
        <taxon>Eukaryota</taxon>
        <taxon>Fungi</taxon>
        <taxon>Dikarya</taxon>
        <taxon>Ascomycota</taxon>
        <taxon>Pezizomycotina</taxon>
        <taxon>Dothideomycetes</taxon>
        <taxon>Pleosporomycetidae</taxon>
        <taxon>Pleosporales</taxon>
        <taxon>Massarineae</taxon>
        <taxon>Didymosphaeriaceae</taxon>
        <taxon>Paraconiothyrium</taxon>
    </lineage>
</organism>
<keyword evidence="1" id="KW-1133">Transmembrane helix</keyword>
<protein>
    <recommendedName>
        <fullName evidence="4">Sulfotransferase family protein</fullName>
    </recommendedName>
</protein>
<dbReference type="Gene3D" id="2.170.270.10">
    <property type="entry name" value="SET domain"/>
    <property type="match status" value="1"/>
</dbReference>
<reference evidence="2 3" key="1">
    <citation type="submission" date="2024-02" db="EMBL/GenBank/DDBJ databases">
        <title>De novo assembly and annotation of 12 fungi associated with fruit tree decline syndrome in Ontario, Canada.</title>
        <authorList>
            <person name="Sulman M."/>
            <person name="Ellouze W."/>
            <person name="Ilyukhin E."/>
        </authorList>
    </citation>
    <scope>NUCLEOTIDE SEQUENCE [LARGE SCALE GENOMIC DNA]</scope>
    <source>
        <strain evidence="2 3">M42-189</strain>
    </source>
</reference>
<dbReference type="EMBL" id="JAKJXO020000010">
    <property type="protein sequence ID" value="KAL1599848.1"/>
    <property type="molecule type" value="Genomic_DNA"/>
</dbReference>
<dbReference type="PANTHER" id="PTHR36978:SF4">
    <property type="entry name" value="P-LOOP CONTAINING NUCLEOSIDE TRIPHOSPHATE HYDROLASE PROTEIN"/>
    <property type="match status" value="1"/>
</dbReference>
<dbReference type="Gene3D" id="3.40.50.300">
    <property type="entry name" value="P-loop containing nucleotide triphosphate hydrolases"/>
    <property type="match status" value="1"/>
</dbReference>
<keyword evidence="3" id="KW-1185">Reference proteome</keyword>
<evidence type="ECO:0000256" key="1">
    <source>
        <dbReference type="SAM" id="Phobius"/>
    </source>
</evidence>
<name>A0ABR3R6M9_9PLEO</name>
<evidence type="ECO:0000313" key="2">
    <source>
        <dbReference type="EMBL" id="KAL1599848.1"/>
    </source>
</evidence>